<dbReference type="InterPro" id="IPR009057">
    <property type="entry name" value="Homeodomain-like_sf"/>
</dbReference>
<dbReference type="PANTHER" id="PTHR30055">
    <property type="entry name" value="HTH-TYPE TRANSCRIPTIONAL REGULATOR RUTR"/>
    <property type="match status" value="1"/>
</dbReference>
<dbReference type="GO" id="GO:0003700">
    <property type="term" value="F:DNA-binding transcription factor activity"/>
    <property type="evidence" value="ECO:0007669"/>
    <property type="project" value="TreeGrafter"/>
</dbReference>
<sequence length="219" mass="24602">MRCCRRSGRRGVDHEGVPRPNRQIERREEILDAAIGLIERHDLATLRIADVAAELGLTANAVRYYFKDMHELLAELALRSDVRFYDERLAIAETTDGSPQRLAYVIAAGLPTGPEDAEWRAIWRAVLAAGFELDQRRDVQGIYHRQVGLYERILTAGETDGSFRLATPARDVAMTLMALEDYLGYRIVARDPAVDRLTALRLVRDYAHLATGSALPETV</sequence>
<protein>
    <submittedName>
        <fullName evidence="6">TetR family transcriptional regulator</fullName>
    </submittedName>
</protein>
<evidence type="ECO:0000256" key="2">
    <source>
        <dbReference type="ARBA" id="ARBA00023125"/>
    </source>
</evidence>
<dbReference type="AlphaFoldDB" id="A0A1E8Q7H6"/>
<evidence type="ECO:0000256" key="1">
    <source>
        <dbReference type="ARBA" id="ARBA00023015"/>
    </source>
</evidence>
<dbReference type="InterPro" id="IPR001647">
    <property type="entry name" value="HTH_TetR"/>
</dbReference>
<evidence type="ECO:0000313" key="7">
    <source>
        <dbReference type="Proteomes" id="UP000178953"/>
    </source>
</evidence>
<dbReference type="GO" id="GO:0000976">
    <property type="term" value="F:transcription cis-regulatory region binding"/>
    <property type="evidence" value="ECO:0007669"/>
    <property type="project" value="TreeGrafter"/>
</dbReference>
<dbReference type="Gene3D" id="1.10.357.10">
    <property type="entry name" value="Tetracycline Repressor, domain 2"/>
    <property type="match status" value="1"/>
</dbReference>
<organism evidence="6 7">
    <name type="scientific">Mycolicibacterium grossiae</name>
    <dbReference type="NCBI Taxonomy" id="1552759"/>
    <lineage>
        <taxon>Bacteria</taxon>
        <taxon>Bacillati</taxon>
        <taxon>Actinomycetota</taxon>
        <taxon>Actinomycetes</taxon>
        <taxon>Mycobacteriales</taxon>
        <taxon>Mycobacteriaceae</taxon>
        <taxon>Mycolicibacterium</taxon>
    </lineage>
</organism>
<dbReference type="PANTHER" id="PTHR30055:SF234">
    <property type="entry name" value="HTH-TYPE TRANSCRIPTIONAL REGULATOR BETI"/>
    <property type="match status" value="1"/>
</dbReference>
<name>A0A1E8Q7H6_9MYCO</name>
<dbReference type="PROSITE" id="PS50977">
    <property type="entry name" value="HTH_TETR_2"/>
    <property type="match status" value="1"/>
</dbReference>
<dbReference type="Proteomes" id="UP000178953">
    <property type="component" value="Unassembled WGS sequence"/>
</dbReference>
<evidence type="ECO:0000256" key="3">
    <source>
        <dbReference type="ARBA" id="ARBA00023163"/>
    </source>
</evidence>
<evidence type="ECO:0000313" key="6">
    <source>
        <dbReference type="EMBL" id="OFJ54538.1"/>
    </source>
</evidence>
<keyword evidence="3" id="KW-0804">Transcription</keyword>
<accession>A0A1E8Q7H6</accession>
<keyword evidence="7" id="KW-1185">Reference proteome</keyword>
<dbReference type="Pfam" id="PF00440">
    <property type="entry name" value="TetR_N"/>
    <property type="match status" value="1"/>
</dbReference>
<dbReference type="SUPFAM" id="SSF46689">
    <property type="entry name" value="Homeodomain-like"/>
    <property type="match status" value="1"/>
</dbReference>
<gene>
    <name evidence="6" type="ORF">BEL07_06985</name>
</gene>
<evidence type="ECO:0000259" key="5">
    <source>
        <dbReference type="PROSITE" id="PS50977"/>
    </source>
</evidence>
<dbReference type="InterPro" id="IPR036271">
    <property type="entry name" value="Tet_transcr_reg_TetR-rel_C_sf"/>
</dbReference>
<keyword evidence="1" id="KW-0805">Transcription regulation</keyword>
<comment type="caution">
    <text evidence="6">The sequence shown here is derived from an EMBL/GenBank/DDBJ whole genome shotgun (WGS) entry which is preliminary data.</text>
</comment>
<dbReference type="InterPro" id="IPR050109">
    <property type="entry name" value="HTH-type_TetR-like_transc_reg"/>
</dbReference>
<feature type="domain" description="HTH tetR-type" evidence="5">
    <location>
        <begin position="24"/>
        <end position="84"/>
    </location>
</feature>
<reference evidence="6 7" key="1">
    <citation type="submission" date="2016-09" db="EMBL/GenBank/DDBJ databases">
        <title>genome sequence of Mycobacterium sp. 739 SCH.</title>
        <authorList>
            <person name="Greninger A.L."/>
            <person name="Qin X."/>
            <person name="Jerome K."/>
            <person name="Vora S."/>
            <person name="Quinn K."/>
        </authorList>
    </citation>
    <scope>NUCLEOTIDE SEQUENCE [LARGE SCALE GENOMIC DNA]</scope>
    <source>
        <strain evidence="6 7">SCH</strain>
    </source>
</reference>
<feature type="DNA-binding region" description="H-T-H motif" evidence="4">
    <location>
        <begin position="47"/>
        <end position="66"/>
    </location>
</feature>
<keyword evidence="2 4" id="KW-0238">DNA-binding</keyword>
<dbReference type="EMBL" id="MCHX01000012">
    <property type="protein sequence ID" value="OFJ54538.1"/>
    <property type="molecule type" value="Genomic_DNA"/>
</dbReference>
<dbReference type="SUPFAM" id="SSF48498">
    <property type="entry name" value="Tetracyclin repressor-like, C-terminal domain"/>
    <property type="match status" value="1"/>
</dbReference>
<evidence type="ECO:0000256" key="4">
    <source>
        <dbReference type="PROSITE-ProRule" id="PRU00335"/>
    </source>
</evidence>
<proteinExistence type="predicted"/>